<evidence type="ECO:0000256" key="7">
    <source>
        <dbReference type="ARBA" id="ARBA00023316"/>
    </source>
</evidence>
<protein>
    <recommendedName>
        <fullName evidence="2 8">Spore cortex-lytic enzyme</fullName>
    </recommendedName>
</protein>
<dbReference type="RefSeq" id="WP_015263814.1">
    <property type="nucleotide sequence ID" value="NC_019903.1"/>
</dbReference>
<dbReference type="GO" id="GO:0071555">
    <property type="term" value="P:cell wall organization"/>
    <property type="evidence" value="ECO:0007669"/>
    <property type="project" value="UniProtKB-KW"/>
</dbReference>
<gene>
    <name evidence="11" type="ordered locus">Desdi_3472</name>
</gene>
<dbReference type="GO" id="GO:0030435">
    <property type="term" value="P:sporulation resulting in formation of a cellular spore"/>
    <property type="evidence" value="ECO:0007669"/>
    <property type="project" value="UniProtKB-KW"/>
</dbReference>
<dbReference type="InterPro" id="IPR042047">
    <property type="entry name" value="SleB_dom1"/>
</dbReference>
<dbReference type="eggNOG" id="COG3773">
    <property type="taxonomic scope" value="Bacteria"/>
</dbReference>
<keyword evidence="12" id="KW-1185">Reference proteome</keyword>
<keyword evidence="3" id="KW-0309">Germination</keyword>
<keyword evidence="5" id="KW-0378">Hydrolase</keyword>
<dbReference type="Pfam" id="PF07486">
    <property type="entry name" value="Hydrolase_2"/>
    <property type="match status" value="1"/>
</dbReference>
<dbReference type="EMBL" id="CP003344">
    <property type="protein sequence ID" value="AGA70858.1"/>
    <property type="molecule type" value="Genomic_DNA"/>
</dbReference>
<evidence type="ECO:0000256" key="5">
    <source>
        <dbReference type="ARBA" id="ARBA00022801"/>
    </source>
</evidence>
<evidence type="ECO:0000256" key="3">
    <source>
        <dbReference type="ARBA" id="ARBA00022544"/>
    </source>
</evidence>
<evidence type="ECO:0000256" key="6">
    <source>
        <dbReference type="ARBA" id="ARBA00022969"/>
    </source>
</evidence>
<dbReference type="GO" id="GO:0016787">
    <property type="term" value="F:hydrolase activity"/>
    <property type="evidence" value="ECO:0007669"/>
    <property type="project" value="UniProtKB-KW"/>
</dbReference>
<dbReference type="OrthoDB" id="9785345at2"/>
<dbReference type="Gene3D" id="6.20.240.60">
    <property type="match status" value="1"/>
</dbReference>
<reference evidence="12" key="1">
    <citation type="submission" date="2012-02" db="EMBL/GenBank/DDBJ databases">
        <title>Complete sequence of Desulfitobacterium dichloroeliminans LMG P-21439.</title>
        <authorList>
            <person name="Lucas S."/>
            <person name="Han J."/>
            <person name="Lapidus A."/>
            <person name="Cheng J.-F."/>
            <person name="Goodwin L."/>
            <person name="Pitluck S."/>
            <person name="Peters L."/>
            <person name="Ovchinnikova G."/>
            <person name="Teshima H."/>
            <person name="Detter J.C."/>
            <person name="Han C."/>
            <person name="Tapia R."/>
            <person name="Land M."/>
            <person name="Hauser L."/>
            <person name="Kyrpides N."/>
            <person name="Ivanova N."/>
            <person name="Pagani I."/>
            <person name="Kruse T."/>
            <person name="de Vos W.M."/>
            <person name="Boon N."/>
            <person name="Smidt H."/>
            <person name="Woyke T."/>
        </authorList>
    </citation>
    <scope>NUCLEOTIDE SEQUENCE [LARGE SCALE GENOMIC DNA]</scope>
    <source>
        <strain evidence="12">LMG P-21439 / DCA1</strain>
    </source>
</reference>
<dbReference type="Gene3D" id="1.10.101.10">
    <property type="entry name" value="PGBD-like superfamily/PGBD"/>
    <property type="match status" value="1"/>
</dbReference>
<dbReference type="InterPro" id="IPR036365">
    <property type="entry name" value="PGBD-like_sf"/>
</dbReference>
<sequence length="228" mass="24225">MIAKKRVWLGVITLSIALILAGVAYGALGDRTLSQGSRGPEVTELQKRLASLGYVVGKVDGIYGTKTKAAVTRFQRERGLKVDGMAGAQTIKELKLMTGNSTNASGKSVGPKNVDVQLLARCVSAEARGEPYVGQVAVAAVLLNRLEDPAFPNTIADIIYQPLAFSSVADGQINMAPTSSAVKAAQEAVSGVDPTGGAIYFFNPAKTKNKFIWSRPQIMQIGNHMFTR</sequence>
<feature type="domain" description="Peptidoglycan binding-like" evidence="9">
    <location>
        <begin position="38"/>
        <end position="94"/>
    </location>
</feature>
<evidence type="ECO:0000259" key="9">
    <source>
        <dbReference type="Pfam" id="PF01471"/>
    </source>
</evidence>
<feature type="domain" description="Cell wall hydrolase SleB" evidence="10">
    <location>
        <begin position="129"/>
        <end position="226"/>
    </location>
</feature>
<evidence type="ECO:0000256" key="2">
    <source>
        <dbReference type="ARBA" id="ARBA00018364"/>
    </source>
</evidence>
<comment type="similarity">
    <text evidence="1">Belongs to the SleB family.</text>
</comment>
<dbReference type="InterPro" id="IPR002477">
    <property type="entry name" value="Peptidoglycan-bd-like"/>
</dbReference>
<evidence type="ECO:0000259" key="10">
    <source>
        <dbReference type="Pfam" id="PF07486"/>
    </source>
</evidence>
<dbReference type="InterPro" id="IPR036366">
    <property type="entry name" value="PGBDSf"/>
</dbReference>
<dbReference type="eggNOG" id="COG3409">
    <property type="taxonomic scope" value="Bacteria"/>
</dbReference>
<accession>L0FD29</accession>
<evidence type="ECO:0000313" key="11">
    <source>
        <dbReference type="EMBL" id="AGA70858.1"/>
    </source>
</evidence>
<keyword evidence="4" id="KW-0732">Signal</keyword>
<dbReference type="Proteomes" id="UP000010797">
    <property type="component" value="Chromosome"/>
</dbReference>
<dbReference type="SUPFAM" id="SSF47090">
    <property type="entry name" value="PGBD-like"/>
    <property type="match status" value="1"/>
</dbReference>
<evidence type="ECO:0000313" key="12">
    <source>
        <dbReference type="Proteomes" id="UP000010797"/>
    </source>
</evidence>
<dbReference type="KEGG" id="ddl:Desdi_3472"/>
<keyword evidence="7" id="KW-0961">Cell wall biogenesis/degradation</keyword>
<dbReference type="AlphaFoldDB" id="L0FD29"/>
<proteinExistence type="inferred from homology"/>
<name>L0FD29_DESDL</name>
<dbReference type="InterPro" id="IPR011105">
    <property type="entry name" value="Cell_wall_hydrolase_SleB"/>
</dbReference>
<dbReference type="InterPro" id="IPR014224">
    <property type="entry name" value="Spore_cortex_SleB"/>
</dbReference>
<dbReference type="Pfam" id="PF01471">
    <property type="entry name" value="PG_binding_1"/>
    <property type="match status" value="1"/>
</dbReference>
<dbReference type="STRING" id="871963.Desdi_3472"/>
<dbReference type="Gene3D" id="1.10.10.2520">
    <property type="entry name" value="Cell wall hydrolase SleB, domain 1"/>
    <property type="match status" value="1"/>
</dbReference>
<keyword evidence="6" id="KW-0749">Sporulation</keyword>
<evidence type="ECO:0000256" key="1">
    <source>
        <dbReference type="ARBA" id="ARBA00007010"/>
    </source>
</evidence>
<evidence type="ECO:0000256" key="4">
    <source>
        <dbReference type="ARBA" id="ARBA00022729"/>
    </source>
</evidence>
<dbReference type="NCBIfam" id="TIGR02869">
    <property type="entry name" value="spore_SleB"/>
    <property type="match status" value="1"/>
</dbReference>
<dbReference type="HOGENOM" id="CLU_053345_0_0_9"/>
<dbReference type="GO" id="GO:0009847">
    <property type="term" value="P:spore germination"/>
    <property type="evidence" value="ECO:0007669"/>
    <property type="project" value="UniProtKB-UniRule"/>
</dbReference>
<evidence type="ECO:0000256" key="8">
    <source>
        <dbReference type="NCBIfam" id="TIGR02869"/>
    </source>
</evidence>
<organism evidence="11 12">
    <name type="scientific">Desulfitobacterium dichloroeliminans (strain LMG P-21439 / DCA1)</name>
    <dbReference type="NCBI Taxonomy" id="871963"/>
    <lineage>
        <taxon>Bacteria</taxon>
        <taxon>Bacillati</taxon>
        <taxon>Bacillota</taxon>
        <taxon>Clostridia</taxon>
        <taxon>Eubacteriales</taxon>
        <taxon>Desulfitobacteriaceae</taxon>
        <taxon>Desulfitobacterium</taxon>
    </lineage>
</organism>